<accession>A0A7K0KHB6</accession>
<organism evidence="2 3">
    <name type="scientific">Hallella mizrahii</name>
    <dbReference type="NCBI Taxonomy" id="2606637"/>
    <lineage>
        <taxon>Bacteria</taxon>
        <taxon>Pseudomonadati</taxon>
        <taxon>Bacteroidota</taxon>
        <taxon>Bacteroidia</taxon>
        <taxon>Bacteroidales</taxon>
        <taxon>Prevotellaceae</taxon>
        <taxon>Hallella</taxon>
    </lineage>
</organism>
<proteinExistence type="predicted"/>
<sequence>MMKVALTKILLGLFALSALAGCSSEDGGAGADVPAPIAFGATEVSLGSRASSAYYSTAETGIPLAQSMGVFGYQYPATEDWAVSDTANFMYNRRMVSKGRNDDGHTEFYYTPLAFWPQADTYRLAFFAYYPYASASSDTGIEPSVAPGTGMGTFAFTTKDKSSEQVDFMMSDLKPNLTYVSSTTTASGDTVSFRMHHMLSQVVFHVDTASVPSGYTSFQVKSIVMHNVAKKGTLKPTYTADKVTTFEWTVVAATDNDSLTVDGIQKNSTEDVPCRLLLLPQDNHNISLRVEVEAIPVGSQRPIVGYATMLMSGTTAAGIWKQGISYYYTLRLKELTKENKLYIYITSGAPDDPDQDDDYTGGTAIQWGGTWNGGPIDAAKKATSSCTGFSHGL</sequence>
<evidence type="ECO:0000313" key="2">
    <source>
        <dbReference type="EMBL" id="MST84845.1"/>
    </source>
</evidence>
<dbReference type="AlphaFoldDB" id="A0A7K0KHB6"/>
<dbReference type="CDD" id="cd13120">
    <property type="entry name" value="BF2867_like_N"/>
    <property type="match status" value="1"/>
</dbReference>
<dbReference type="InterPro" id="IPR042278">
    <property type="entry name" value="Mfa-like_1_N"/>
</dbReference>
<dbReference type="Pfam" id="PF13149">
    <property type="entry name" value="Mfa_like_1"/>
    <property type="match status" value="1"/>
</dbReference>
<dbReference type="Gene3D" id="2.60.40.2620">
    <property type="entry name" value="Fimbrillin-like"/>
    <property type="match status" value="1"/>
</dbReference>
<name>A0A7K0KHB6_9BACT</name>
<comment type="caution">
    <text evidence="2">The sequence shown here is derived from an EMBL/GenBank/DDBJ whole genome shotgun (WGS) entry which is preliminary data.</text>
</comment>
<reference evidence="2 3" key="1">
    <citation type="submission" date="2019-08" db="EMBL/GenBank/DDBJ databases">
        <title>In-depth cultivation of the pig gut microbiome towards novel bacterial diversity and tailored functional studies.</title>
        <authorList>
            <person name="Wylensek D."/>
            <person name="Hitch T.C.A."/>
            <person name="Clavel T."/>
        </authorList>
    </citation>
    <scope>NUCLEOTIDE SEQUENCE [LARGE SCALE GENOMIC DNA]</scope>
    <source>
        <strain evidence="2 3">LKV-178-WT-2A</strain>
    </source>
</reference>
<feature type="chain" id="PRO_5029798647" evidence="1">
    <location>
        <begin position="21"/>
        <end position="393"/>
    </location>
</feature>
<dbReference type="InterPro" id="IPR025049">
    <property type="entry name" value="Mfa-like_1"/>
</dbReference>
<dbReference type="Proteomes" id="UP000438914">
    <property type="component" value="Unassembled WGS sequence"/>
</dbReference>
<evidence type="ECO:0000256" key="1">
    <source>
        <dbReference type="SAM" id="SignalP"/>
    </source>
</evidence>
<dbReference type="PROSITE" id="PS51257">
    <property type="entry name" value="PROKAR_LIPOPROTEIN"/>
    <property type="match status" value="1"/>
</dbReference>
<keyword evidence="3" id="KW-1185">Reference proteome</keyword>
<dbReference type="RefSeq" id="WP_154534436.1">
    <property type="nucleotide sequence ID" value="NZ_VUNG01000022.1"/>
</dbReference>
<dbReference type="EMBL" id="VUNG01000022">
    <property type="protein sequence ID" value="MST84845.1"/>
    <property type="molecule type" value="Genomic_DNA"/>
</dbReference>
<evidence type="ECO:0000313" key="3">
    <source>
        <dbReference type="Proteomes" id="UP000438914"/>
    </source>
</evidence>
<keyword evidence="1" id="KW-0732">Signal</keyword>
<gene>
    <name evidence="2" type="ORF">FYJ73_09225</name>
</gene>
<protein>
    <submittedName>
        <fullName evidence="2">Fimbrillin family protein</fullName>
    </submittedName>
</protein>
<feature type="signal peptide" evidence="1">
    <location>
        <begin position="1"/>
        <end position="20"/>
    </location>
</feature>